<dbReference type="KEGG" id="xop:PXO_05543"/>
<gene>
    <name evidence="1" type="ordered locus">PXO_05543</name>
</gene>
<dbReference type="AlphaFoldDB" id="A0A0K0GJG5"/>
<name>A0A0K0GJG5_XANOP</name>
<dbReference type="HOGENOM" id="CLU_3298690_0_0_6"/>
<proteinExistence type="predicted"/>
<evidence type="ECO:0000313" key="1">
    <source>
        <dbReference type="EMBL" id="ACD58346.1"/>
    </source>
</evidence>
<evidence type="ECO:0000313" key="2">
    <source>
        <dbReference type="Proteomes" id="UP000001740"/>
    </source>
</evidence>
<protein>
    <submittedName>
        <fullName evidence="1">Uncharacterized protein</fullName>
    </submittedName>
</protein>
<sequence length="40" mass="4438">MTRKFGPTWKQSTGQTSTQSVYLHLMQFSVTTKGMAESGV</sequence>
<organism evidence="1 2">
    <name type="scientific">Xanthomonas oryzae pv. oryzae (strain PXO99A)</name>
    <dbReference type="NCBI Taxonomy" id="360094"/>
    <lineage>
        <taxon>Bacteria</taxon>
        <taxon>Pseudomonadati</taxon>
        <taxon>Pseudomonadota</taxon>
        <taxon>Gammaproteobacteria</taxon>
        <taxon>Lysobacterales</taxon>
        <taxon>Lysobacteraceae</taxon>
        <taxon>Xanthomonas</taxon>
    </lineage>
</organism>
<dbReference type="Proteomes" id="UP000001740">
    <property type="component" value="Chromosome"/>
</dbReference>
<reference evidence="1 2" key="1">
    <citation type="journal article" date="2008" name="BMC Genomics">
        <title>Genome sequence and rapid evolution of the rice pathogen Xanthomonas oryzae pv. oryzae PXO99A.</title>
        <authorList>
            <person name="Salzberg S.L."/>
            <person name="Sommer D.D."/>
            <person name="Schatz M.C."/>
            <person name="Phillippy A.M."/>
            <person name="Rabinowicz P.D."/>
            <person name="Tsuge S."/>
            <person name="Furutani A."/>
            <person name="Ochiai H."/>
            <person name="Delcher A.L."/>
            <person name="Kelley D."/>
            <person name="Madupu R."/>
            <person name="Puiu D."/>
            <person name="Radune D."/>
            <person name="Shumway M."/>
            <person name="Trapnell C."/>
            <person name="Aparna G."/>
            <person name="Jha G."/>
            <person name="Pandey A."/>
            <person name="Patil P.B."/>
            <person name="Ishihara H."/>
            <person name="Meyer D.F."/>
            <person name="Szurek B."/>
            <person name="Verdier V."/>
            <person name="Koebnik R."/>
            <person name="Dow J.M."/>
            <person name="Ryan R.P."/>
            <person name="Hirata H."/>
            <person name="Tsuyumu S."/>
            <person name="Won Lee S."/>
            <person name="Seo Y.S."/>
            <person name="Sriariyanum M."/>
            <person name="Ronald P.C."/>
            <person name="Sonti R.V."/>
            <person name="Van Sluys M.A."/>
            <person name="Leach J.E."/>
            <person name="White F.F."/>
            <person name="Bogdanove A.J."/>
        </authorList>
    </citation>
    <scope>NUCLEOTIDE SEQUENCE [LARGE SCALE GENOMIC DNA]</scope>
    <source>
        <strain evidence="1 2">PXO99A</strain>
    </source>
</reference>
<dbReference type="EMBL" id="CP000967">
    <property type="protein sequence ID" value="ACD58346.1"/>
    <property type="molecule type" value="Genomic_DNA"/>
</dbReference>
<accession>A0A0K0GJG5</accession>